<comment type="caution">
    <text evidence="1">The sequence shown here is derived from an EMBL/GenBank/DDBJ whole genome shotgun (WGS) entry which is preliminary data.</text>
</comment>
<proteinExistence type="predicted"/>
<accession>A0ACA9SID4</accession>
<dbReference type="EMBL" id="CAJVQC010123176">
    <property type="protein sequence ID" value="CAG8839307.1"/>
    <property type="molecule type" value="Genomic_DNA"/>
</dbReference>
<protein>
    <submittedName>
        <fullName evidence="1">25350_t:CDS:1</fullName>
    </submittedName>
</protein>
<reference evidence="1" key="1">
    <citation type="submission" date="2021-06" db="EMBL/GenBank/DDBJ databases">
        <authorList>
            <person name="Kallberg Y."/>
            <person name="Tangrot J."/>
            <person name="Rosling A."/>
        </authorList>
    </citation>
    <scope>NUCLEOTIDE SEQUENCE</scope>
    <source>
        <strain evidence="1">MA461A</strain>
    </source>
</reference>
<organism evidence="1 2">
    <name type="scientific">Racocetra persica</name>
    <dbReference type="NCBI Taxonomy" id="160502"/>
    <lineage>
        <taxon>Eukaryota</taxon>
        <taxon>Fungi</taxon>
        <taxon>Fungi incertae sedis</taxon>
        <taxon>Mucoromycota</taxon>
        <taxon>Glomeromycotina</taxon>
        <taxon>Glomeromycetes</taxon>
        <taxon>Diversisporales</taxon>
        <taxon>Gigasporaceae</taxon>
        <taxon>Racocetra</taxon>
    </lineage>
</organism>
<gene>
    <name evidence="1" type="ORF">RPERSI_LOCUS31000</name>
</gene>
<keyword evidence="2" id="KW-1185">Reference proteome</keyword>
<feature type="non-terminal residue" evidence="1">
    <location>
        <position position="1"/>
    </location>
</feature>
<evidence type="ECO:0000313" key="1">
    <source>
        <dbReference type="EMBL" id="CAG8839307.1"/>
    </source>
</evidence>
<evidence type="ECO:0000313" key="2">
    <source>
        <dbReference type="Proteomes" id="UP000789920"/>
    </source>
</evidence>
<name>A0ACA9SID4_9GLOM</name>
<dbReference type="Proteomes" id="UP000789920">
    <property type="component" value="Unassembled WGS sequence"/>
</dbReference>
<sequence length="200" mass="23238">NLECCGNPELSVMISGDIANKTYAEIEDWIKSQTDLPFIHVYKRHDLEFGHIHFASHEDACNFLHDMSKRPFRGLNNEKRKIKISESTYFGSRVKVDYGTVLNKKRKIQDSPRETIDYLNNHSYDDNDQYRLYEDTNGQKYKLVLHTPGAKTKTQLKVTVEEEGIAVTVECEVIKQAVSETKLYDSIKLNSFRTRVKFPQ</sequence>
<feature type="non-terminal residue" evidence="1">
    <location>
        <position position="200"/>
    </location>
</feature>